<keyword evidence="3 9" id="KW-0132">Cell division</keyword>
<evidence type="ECO:0000256" key="7">
    <source>
        <dbReference type="ARBA" id="ARBA00023306"/>
    </source>
</evidence>
<reference evidence="9 10" key="1">
    <citation type="journal article" date="2008" name="J. Bacteriol.">
        <title>'Candidatus Cloacamonas acidaminovorans': genome sequence reconstruction provides a first glimpse of a new bacterial division.</title>
        <authorList>
            <person name="Pelletier E."/>
            <person name="Kreimeyer A."/>
            <person name="Bocs S."/>
            <person name="Rouy Z."/>
            <person name="Gyapay G."/>
            <person name="Chouari R."/>
            <person name="Riviere D."/>
            <person name="Ganesan A."/>
            <person name="Daegelen P."/>
            <person name="Sghir A."/>
            <person name="Cohen G.N."/>
            <person name="Medigue C."/>
            <person name="Weissenbach J."/>
            <person name="Le Paslier D."/>
        </authorList>
    </citation>
    <scope>NUCLEOTIDE SEQUENCE [LARGE SCALE GENOMIC DNA]</scope>
    <source>
        <strain evidence="10">Evry</strain>
    </source>
</reference>
<dbReference type="Gene3D" id="3.10.20.310">
    <property type="entry name" value="membrane protein fhac"/>
    <property type="match status" value="1"/>
</dbReference>
<keyword evidence="10" id="KW-1185">Reference proteome</keyword>
<evidence type="ECO:0000256" key="1">
    <source>
        <dbReference type="ARBA" id="ARBA00004370"/>
    </source>
</evidence>
<organism evidence="9 10">
    <name type="scientific">Cloacimonas acidaminovorans (strain Evry)</name>
    <dbReference type="NCBI Taxonomy" id="459349"/>
    <lineage>
        <taxon>Bacteria</taxon>
        <taxon>Pseudomonadati</taxon>
        <taxon>Candidatus Cloacimonadota</taxon>
        <taxon>Candidatus Cloacimonadia</taxon>
        <taxon>Candidatus Cloacimonadales</taxon>
        <taxon>Candidatus Cloacimonadaceae</taxon>
        <taxon>Candidatus Cloacimonas</taxon>
    </lineage>
</organism>
<name>B0VH47_CLOAI</name>
<keyword evidence="4" id="KW-0812">Transmembrane</keyword>
<dbReference type="PANTHER" id="PTHR37820:SF1">
    <property type="entry name" value="CELL DIVISION PROTEIN FTSQ"/>
    <property type="match status" value="1"/>
</dbReference>
<feature type="domain" description="POTRA" evidence="8">
    <location>
        <begin position="15"/>
        <end position="83"/>
    </location>
</feature>
<evidence type="ECO:0000256" key="2">
    <source>
        <dbReference type="ARBA" id="ARBA00022475"/>
    </source>
</evidence>
<dbReference type="GO" id="GO:0051301">
    <property type="term" value="P:cell division"/>
    <property type="evidence" value="ECO:0007669"/>
    <property type="project" value="UniProtKB-KW"/>
</dbReference>
<dbReference type="HOGENOM" id="CLU_1223005_0_0_0"/>
<dbReference type="PROSITE" id="PS51779">
    <property type="entry name" value="POTRA"/>
    <property type="match status" value="1"/>
</dbReference>
<dbReference type="Pfam" id="PF08478">
    <property type="entry name" value="POTRA_1"/>
    <property type="match status" value="1"/>
</dbReference>
<dbReference type="Proteomes" id="UP000002019">
    <property type="component" value="Chromosome"/>
</dbReference>
<dbReference type="PANTHER" id="PTHR37820">
    <property type="entry name" value="CELL DIVISION PROTEIN DIVIB"/>
    <property type="match status" value="1"/>
</dbReference>
<keyword evidence="2" id="KW-1003">Cell membrane</keyword>
<keyword evidence="6" id="KW-0472">Membrane</keyword>
<dbReference type="InterPro" id="IPR050487">
    <property type="entry name" value="FtsQ_DivIB"/>
</dbReference>
<dbReference type="eggNOG" id="COG1589">
    <property type="taxonomic scope" value="Bacteria"/>
</dbReference>
<evidence type="ECO:0000256" key="5">
    <source>
        <dbReference type="ARBA" id="ARBA00022989"/>
    </source>
</evidence>
<dbReference type="EMBL" id="CU466930">
    <property type="protein sequence ID" value="CAO80662.1"/>
    <property type="molecule type" value="Genomic_DNA"/>
</dbReference>
<dbReference type="InterPro" id="IPR034746">
    <property type="entry name" value="POTRA"/>
</dbReference>
<keyword evidence="5" id="KW-1133">Transmembrane helix</keyword>
<dbReference type="InterPro" id="IPR013685">
    <property type="entry name" value="POTRA_FtsQ_type"/>
</dbReference>
<evidence type="ECO:0000256" key="4">
    <source>
        <dbReference type="ARBA" id="ARBA00022692"/>
    </source>
</evidence>
<dbReference type="KEGG" id="caci:CLOAM0780"/>
<comment type="subcellular location">
    <subcellularLocation>
        <location evidence="1">Membrane</location>
    </subcellularLocation>
</comment>
<sequence>MGTGIWFGLTHIDLFTLQKVTVIGNEAIPDTLIYKITQPYIGMNLLAIPTEDIKNKVMNLSRVKDVKLHKRLPSTIKLEINERKAAIYLKTIEGDLHPIDSEAVVLMKYSPIYKEDMPIYSTYLSNHQIKPGHKLKNVGLQQVLQLHKRITKEAPDFLPQISEYYLIDKTVNIIDAKTGTRIIPAQEDLAKQLARYQFVQENGNINKNSVVDLRYKNQVVVKAGNK</sequence>
<evidence type="ECO:0000313" key="10">
    <source>
        <dbReference type="Proteomes" id="UP000002019"/>
    </source>
</evidence>
<evidence type="ECO:0000313" key="9">
    <source>
        <dbReference type="EMBL" id="CAO80662.1"/>
    </source>
</evidence>
<gene>
    <name evidence="9" type="ordered locus">CLOAM0780</name>
</gene>
<evidence type="ECO:0000256" key="3">
    <source>
        <dbReference type="ARBA" id="ARBA00022618"/>
    </source>
</evidence>
<keyword evidence="7" id="KW-0131">Cell cycle</keyword>
<dbReference type="STRING" id="459349.CLOAM0780"/>
<evidence type="ECO:0000259" key="8">
    <source>
        <dbReference type="PROSITE" id="PS51779"/>
    </source>
</evidence>
<dbReference type="AlphaFoldDB" id="B0VH47"/>
<evidence type="ECO:0000256" key="6">
    <source>
        <dbReference type="ARBA" id="ARBA00023136"/>
    </source>
</evidence>
<accession>B0VH47</accession>
<protein>
    <submittedName>
        <fullName evidence="9">Cell division protein FtsQ (FtsQ-like)</fullName>
    </submittedName>
</protein>
<dbReference type="GO" id="GO:0005886">
    <property type="term" value="C:plasma membrane"/>
    <property type="evidence" value="ECO:0007669"/>
    <property type="project" value="TreeGrafter"/>
</dbReference>
<proteinExistence type="predicted"/>